<dbReference type="AlphaFoldDB" id="A0A939NRR5"/>
<name>A0A939NRR5_KLEPN</name>
<organism evidence="1 2">
    <name type="scientific">Klebsiella pneumoniae</name>
    <dbReference type="NCBI Taxonomy" id="573"/>
    <lineage>
        <taxon>Bacteria</taxon>
        <taxon>Pseudomonadati</taxon>
        <taxon>Pseudomonadota</taxon>
        <taxon>Gammaproteobacteria</taxon>
        <taxon>Enterobacterales</taxon>
        <taxon>Enterobacteriaceae</taxon>
        <taxon>Klebsiella/Raoultella group</taxon>
        <taxon>Klebsiella</taxon>
        <taxon>Klebsiella pneumoniae complex</taxon>
    </lineage>
</organism>
<evidence type="ECO:0000313" key="2">
    <source>
        <dbReference type="Proteomes" id="UP000664002"/>
    </source>
</evidence>
<accession>A0A939NRR5</accession>
<protein>
    <submittedName>
        <fullName evidence="1">Uncharacterized protein</fullName>
    </submittedName>
</protein>
<proteinExistence type="predicted"/>
<dbReference type="EMBL" id="JAGETM010000001">
    <property type="protein sequence ID" value="MBO1997094.1"/>
    <property type="molecule type" value="Genomic_DNA"/>
</dbReference>
<dbReference type="Proteomes" id="UP000664002">
    <property type="component" value="Unassembled WGS sequence"/>
</dbReference>
<gene>
    <name evidence="1" type="ORF">J4730_00590</name>
</gene>
<reference evidence="1" key="1">
    <citation type="submission" date="2021-03" db="EMBL/GenBank/DDBJ databases">
        <title>Molecular epidemiology and mechanisms of colistin and carbapenem resistance in Enterobacteriaceae from clinical isolates, the environment and porcine samples in Pretoria, South Africa.</title>
        <authorList>
            <person name="Bogoshi D."/>
            <person name="Mbelle N.M."/>
            <person name="Naidoo V."/>
            <person name="Osei Sekyere J."/>
        </authorList>
    </citation>
    <scope>NUCLEOTIDE SEQUENCE</scope>
    <source>
        <strain evidence="1">C027</strain>
    </source>
</reference>
<evidence type="ECO:0000313" key="1">
    <source>
        <dbReference type="EMBL" id="MBO1997094.1"/>
    </source>
</evidence>
<sequence length="56" mass="6061">MLIAAAGKLASAGLRIEPVRPGICWPIRTGRLLLRRRNICCISRSSGRLSETSVLA</sequence>
<comment type="caution">
    <text evidence="1">The sequence shown here is derived from an EMBL/GenBank/DDBJ whole genome shotgun (WGS) entry which is preliminary data.</text>
</comment>